<dbReference type="Proteomes" id="UP000326837">
    <property type="component" value="Chromosome"/>
</dbReference>
<dbReference type="InterPro" id="IPR011453">
    <property type="entry name" value="DUF1559"/>
</dbReference>
<reference evidence="4" key="1">
    <citation type="submission" date="2019-10" db="EMBL/GenBank/DDBJ databases">
        <title>Lacipirellula parvula gen. nov., sp. nov., representing a lineage of planctomycetes widespread in freshwater anoxic habitats, and description of the family Lacipirellulaceae.</title>
        <authorList>
            <person name="Dedysh S.N."/>
            <person name="Kulichevskaya I.S."/>
            <person name="Beletsky A.V."/>
            <person name="Rakitin A.L."/>
            <person name="Mardanov A.V."/>
            <person name="Ivanova A.A."/>
            <person name="Saltykova V.X."/>
            <person name="Rijpstra W.I.C."/>
            <person name="Sinninghe Damste J.S."/>
            <person name="Ravin N.V."/>
        </authorList>
    </citation>
    <scope>NUCLEOTIDE SEQUENCE [LARGE SCALE GENOMIC DNA]</scope>
    <source>
        <strain evidence="4">PX69</strain>
    </source>
</reference>
<keyword evidence="1" id="KW-0812">Transmembrane</keyword>
<dbReference type="InterPro" id="IPR012902">
    <property type="entry name" value="N_methyl_site"/>
</dbReference>
<dbReference type="NCBIfam" id="TIGR04294">
    <property type="entry name" value="pre_pil_HX9DG"/>
    <property type="match status" value="1"/>
</dbReference>
<evidence type="ECO:0000256" key="1">
    <source>
        <dbReference type="SAM" id="Phobius"/>
    </source>
</evidence>
<sequence length="307" mass="33663">MRNQTSIMHARQYLRALPSGFTVLELLIAIGIIAMLFALLLPAVMAAREAARRTTCVNHLRQIGVAFQSHHDQVGSLPPAWQLANSDKRFAYGWATRVLPYLEQEVLAKRFDFSVRPTLAMEETTHPSFICPSDIIEPAFDLWSEPLGEESHDAPPTMPPDDGSAEPIIRLPSANYQGVFGTAEADEAYEPSALADASFGEGSVVHNRRVRFSDLERGLSNTLLIGERVMAMVPSTWLGVDLRGEDSTCRLVGSAITQPNCTPCDECEFGSRHAGGSQFAWADGHVSLVSDDVDSATYQQMALRDSQ</sequence>
<evidence type="ECO:0000259" key="2">
    <source>
        <dbReference type="Pfam" id="PF07596"/>
    </source>
</evidence>
<dbReference type="InterPro" id="IPR027558">
    <property type="entry name" value="Pre_pil_HX9DG_C"/>
</dbReference>
<dbReference type="KEGG" id="lpav:PLANPX_2439"/>
<dbReference type="EMBL" id="AP021861">
    <property type="protein sequence ID" value="BBO32827.1"/>
    <property type="molecule type" value="Genomic_DNA"/>
</dbReference>
<gene>
    <name evidence="3" type="ORF">PLANPX_2439</name>
</gene>
<proteinExistence type="predicted"/>
<accession>A0A5K7XA85</accession>
<dbReference type="AlphaFoldDB" id="A0A5K7XA85"/>
<dbReference type="Pfam" id="PF07596">
    <property type="entry name" value="SBP_bac_10"/>
    <property type="match status" value="1"/>
</dbReference>
<dbReference type="NCBIfam" id="TIGR02532">
    <property type="entry name" value="IV_pilin_GFxxxE"/>
    <property type="match status" value="1"/>
</dbReference>
<feature type="domain" description="DUF1559" evidence="2">
    <location>
        <begin position="46"/>
        <end position="295"/>
    </location>
</feature>
<organism evidence="3 4">
    <name type="scientific">Lacipirellula parvula</name>
    <dbReference type="NCBI Taxonomy" id="2650471"/>
    <lineage>
        <taxon>Bacteria</taxon>
        <taxon>Pseudomonadati</taxon>
        <taxon>Planctomycetota</taxon>
        <taxon>Planctomycetia</taxon>
        <taxon>Pirellulales</taxon>
        <taxon>Lacipirellulaceae</taxon>
        <taxon>Lacipirellula</taxon>
    </lineage>
</organism>
<dbReference type="SUPFAM" id="SSF54523">
    <property type="entry name" value="Pili subunits"/>
    <property type="match status" value="1"/>
</dbReference>
<dbReference type="PANTHER" id="PTHR30093">
    <property type="entry name" value="GENERAL SECRETION PATHWAY PROTEIN G"/>
    <property type="match status" value="1"/>
</dbReference>
<feature type="transmembrane region" description="Helical" evidence="1">
    <location>
        <begin position="21"/>
        <end position="45"/>
    </location>
</feature>
<dbReference type="Gene3D" id="3.30.700.10">
    <property type="entry name" value="Glycoprotein, Type 4 Pilin"/>
    <property type="match status" value="1"/>
</dbReference>
<dbReference type="PANTHER" id="PTHR30093:SF2">
    <property type="entry name" value="TYPE II SECRETION SYSTEM PROTEIN H"/>
    <property type="match status" value="1"/>
</dbReference>
<name>A0A5K7XA85_9BACT</name>
<keyword evidence="1" id="KW-1133">Transmembrane helix</keyword>
<keyword evidence="1" id="KW-0472">Membrane</keyword>
<keyword evidence="4" id="KW-1185">Reference proteome</keyword>
<dbReference type="InterPro" id="IPR045584">
    <property type="entry name" value="Pilin-like"/>
</dbReference>
<evidence type="ECO:0000313" key="3">
    <source>
        <dbReference type="EMBL" id="BBO32827.1"/>
    </source>
</evidence>
<protein>
    <recommendedName>
        <fullName evidence="2">DUF1559 domain-containing protein</fullName>
    </recommendedName>
</protein>
<evidence type="ECO:0000313" key="4">
    <source>
        <dbReference type="Proteomes" id="UP000326837"/>
    </source>
</evidence>